<dbReference type="InterPro" id="IPR052907">
    <property type="entry name" value="Beta-lactamase/esterase"/>
</dbReference>
<dbReference type="OrthoDB" id="5946976at2759"/>
<evidence type="ECO:0000259" key="2">
    <source>
        <dbReference type="Pfam" id="PF00144"/>
    </source>
</evidence>
<dbReference type="Pfam" id="PF00144">
    <property type="entry name" value="Beta-lactamase"/>
    <property type="match status" value="1"/>
</dbReference>
<accession>A0A8B6FIE6</accession>
<dbReference type="InterPro" id="IPR012338">
    <property type="entry name" value="Beta-lactam/transpept-like"/>
</dbReference>
<evidence type="ECO:0000313" key="4">
    <source>
        <dbReference type="Proteomes" id="UP000596742"/>
    </source>
</evidence>
<keyword evidence="1" id="KW-0472">Membrane</keyword>
<dbReference type="Gene3D" id="3.40.710.10">
    <property type="entry name" value="DD-peptidase/beta-lactamase superfamily"/>
    <property type="match status" value="1"/>
</dbReference>
<dbReference type="PANTHER" id="PTHR43319">
    <property type="entry name" value="BETA-LACTAMASE-RELATED"/>
    <property type="match status" value="1"/>
</dbReference>
<feature type="domain" description="Beta-lactamase-related" evidence="2">
    <location>
        <begin position="44"/>
        <end position="396"/>
    </location>
</feature>
<name>A0A8B6FIE6_MYTGA</name>
<dbReference type="PANTHER" id="PTHR43319:SF3">
    <property type="entry name" value="BETA-LACTAMASE-RELATED DOMAIN-CONTAINING PROTEIN"/>
    <property type="match status" value="1"/>
</dbReference>
<feature type="transmembrane region" description="Helical" evidence="1">
    <location>
        <begin position="7"/>
        <end position="24"/>
    </location>
</feature>
<dbReference type="SUPFAM" id="SSF56601">
    <property type="entry name" value="beta-lactamase/transpeptidase-like"/>
    <property type="match status" value="1"/>
</dbReference>
<dbReference type="InterPro" id="IPR001466">
    <property type="entry name" value="Beta-lactam-related"/>
</dbReference>
<dbReference type="AlphaFoldDB" id="A0A8B6FIE6"/>
<dbReference type="EMBL" id="UYJE01006913">
    <property type="protein sequence ID" value="VDI50165.1"/>
    <property type="molecule type" value="Genomic_DNA"/>
</dbReference>
<evidence type="ECO:0000256" key="1">
    <source>
        <dbReference type="SAM" id="Phobius"/>
    </source>
</evidence>
<keyword evidence="4" id="KW-1185">Reference proteome</keyword>
<keyword evidence="1" id="KW-0812">Transmembrane</keyword>
<proteinExistence type="predicted"/>
<reference evidence="3" key="1">
    <citation type="submission" date="2018-11" db="EMBL/GenBank/DDBJ databases">
        <authorList>
            <person name="Alioto T."/>
            <person name="Alioto T."/>
        </authorList>
    </citation>
    <scope>NUCLEOTIDE SEQUENCE</scope>
</reference>
<sequence length="422" mass="47769">MSTGKNTVFIVILAFILYYFKNIFEDDLPPVVEGFFLPEFRSVAELFRNQVENHKEKGGNFAVYYKGELVIDLWGGYADRDSHQRWKNDTLATLFSTTKGVAAILAAKLVDKGHLDYRELVSHYWPGFESNGKQNVTVEMLLSHQAGLSYMDEKLTLNDVVSDPEMLRKTLGNERPKWPPGTGFAYHGITFGFYIDQLLQLADPQKRRVDKLLIEEIAKPFNLELYIGLPKCEVYRTARFELVTVTKYVAKLIFTPSLWKRLWIFLRYPDSIATKGTRVMTDPITNDPARRCVPLSSFNGHGNARSLAKLYGILANGGEDEGKTLMSLETIRTLFSPIISGHTLDLGEYEVLGRGLAEYHNTEGGICYGHPGYGGQMGFSDVKENIGMAYLTNDLSVYGVGNDPKFLALQRQFYKALEQYKK</sequence>
<protein>
    <recommendedName>
        <fullName evidence="2">Beta-lactamase-related domain-containing protein</fullName>
    </recommendedName>
</protein>
<dbReference type="Proteomes" id="UP000596742">
    <property type="component" value="Unassembled WGS sequence"/>
</dbReference>
<gene>
    <name evidence="3" type="ORF">MGAL_10B035413</name>
</gene>
<comment type="caution">
    <text evidence="3">The sequence shown here is derived from an EMBL/GenBank/DDBJ whole genome shotgun (WGS) entry which is preliminary data.</text>
</comment>
<evidence type="ECO:0000313" key="3">
    <source>
        <dbReference type="EMBL" id="VDI50165.1"/>
    </source>
</evidence>
<keyword evidence="1" id="KW-1133">Transmembrane helix</keyword>
<organism evidence="3 4">
    <name type="scientific">Mytilus galloprovincialis</name>
    <name type="common">Mediterranean mussel</name>
    <dbReference type="NCBI Taxonomy" id="29158"/>
    <lineage>
        <taxon>Eukaryota</taxon>
        <taxon>Metazoa</taxon>
        <taxon>Spiralia</taxon>
        <taxon>Lophotrochozoa</taxon>
        <taxon>Mollusca</taxon>
        <taxon>Bivalvia</taxon>
        <taxon>Autobranchia</taxon>
        <taxon>Pteriomorphia</taxon>
        <taxon>Mytilida</taxon>
        <taxon>Mytiloidea</taxon>
        <taxon>Mytilidae</taxon>
        <taxon>Mytilinae</taxon>
        <taxon>Mytilus</taxon>
    </lineage>
</organism>